<reference evidence="1" key="1">
    <citation type="journal article" date="2020" name="Nature">
        <title>Giant virus diversity and host interactions through global metagenomics.</title>
        <authorList>
            <person name="Schulz F."/>
            <person name="Roux S."/>
            <person name="Paez-Espino D."/>
            <person name="Jungbluth S."/>
            <person name="Walsh D.A."/>
            <person name="Denef V.J."/>
            <person name="McMahon K.D."/>
            <person name="Konstantinidis K.T."/>
            <person name="Eloe-Fadrosh E.A."/>
            <person name="Kyrpides N.C."/>
            <person name="Woyke T."/>
        </authorList>
    </citation>
    <scope>NUCLEOTIDE SEQUENCE</scope>
    <source>
        <strain evidence="1">GVMAG-M-3300023174-24</strain>
    </source>
</reference>
<dbReference type="EMBL" id="MN739637">
    <property type="protein sequence ID" value="QHT17484.1"/>
    <property type="molecule type" value="Genomic_DNA"/>
</dbReference>
<sequence>MVILYNNIETTSIEMSQSDYLKYKRLSTQLKIDNNTSKQPQVFNSQDLLNFKQYSLENTITTNNININRITPAGYIHIFGMDKKVTNCPQFKVCRQTNLRTNRVAMSTVYFDPTPQPLTIDQRNKAKNLKTGCKCVLNSKNTDKNICSCKKSF</sequence>
<organism evidence="1">
    <name type="scientific">viral metagenome</name>
    <dbReference type="NCBI Taxonomy" id="1070528"/>
    <lineage>
        <taxon>unclassified sequences</taxon>
        <taxon>metagenomes</taxon>
        <taxon>organismal metagenomes</taxon>
    </lineage>
</organism>
<accession>A0A6C0DMH6</accession>
<evidence type="ECO:0000313" key="1">
    <source>
        <dbReference type="EMBL" id="QHT17484.1"/>
    </source>
</evidence>
<dbReference type="AlphaFoldDB" id="A0A6C0DMH6"/>
<protein>
    <submittedName>
        <fullName evidence="1">Uncharacterized protein</fullName>
    </submittedName>
</protein>
<proteinExistence type="predicted"/>
<name>A0A6C0DMH6_9ZZZZ</name>